<evidence type="ECO:0000256" key="4">
    <source>
        <dbReference type="ARBA" id="ARBA00005189"/>
    </source>
</evidence>
<keyword evidence="15 24" id="KW-0472">Membrane</keyword>
<evidence type="ECO:0000256" key="19">
    <source>
        <dbReference type="ARBA" id="ARBA00031825"/>
    </source>
</evidence>
<comment type="similarity">
    <text evidence="5">Belongs to the CDS family.</text>
</comment>
<comment type="caution">
    <text evidence="25">The sequence shown here is derived from an EMBL/GenBank/DDBJ whole genome shotgun (WGS) entry which is preliminary data.</text>
</comment>
<organism evidence="25 26">
    <name type="scientific">Desulfobotulus mexicanus</name>
    <dbReference type="NCBI Taxonomy" id="2586642"/>
    <lineage>
        <taxon>Bacteria</taxon>
        <taxon>Pseudomonadati</taxon>
        <taxon>Thermodesulfobacteriota</taxon>
        <taxon>Desulfobacteria</taxon>
        <taxon>Desulfobacterales</taxon>
        <taxon>Desulfobacteraceae</taxon>
        <taxon>Desulfobotulus</taxon>
    </lineage>
</organism>
<protein>
    <recommendedName>
        <fullName evidence="7">Phosphatidate cytidylyltransferase</fullName>
        <ecNumber evidence="6">2.7.7.41</ecNumber>
    </recommendedName>
    <alternativeName>
        <fullName evidence="20">CDP-DAG synthase</fullName>
    </alternativeName>
    <alternativeName>
        <fullName evidence="22">CDP-DG synthase</fullName>
    </alternativeName>
    <alternativeName>
        <fullName evidence="18">CDP-diacylglycerol synthase</fullName>
    </alternativeName>
    <alternativeName>
        <fullName evidence="21">CDP-diglyceride pyrophosphorylase</fullName>
    </alternativeName>
    <alternativeName>
        <fullName evidence="23">CDP-diglyceride synthase</fullName>
    </alternativeName>
    <alternativeName>
        <fullName evidence="19">CTP:phosphatidate cytidylyltransferase</fullName>
    </alternativeName>
</protein>
<keyword evidence="9" id="KW-0444">Lipid biosynthesis</keyword>
<evidence type="ECO:0000256" key="18">
    <source>
        <dbReference type="ARBA" id="ARBA00029893"/>
    </source>
</evidence>
<feature type="transmembrane region" description="Helical" evidence="24">
    <location>
        <begin position="142"/>
        <end position="160"/>
    </location>
</feature>
<dbReference type="Pfam" id="PF01148">
    <property type="entry name" value="CTP_transf_1"/>
    <property type="match status" value="1"/>
</dbReference>
<evidence type="ECO:0000256" key="15">
    <source>
        <dbReference type="ARBA" id="ARBA00023136"/>
    </source>
</evidence>
<evidence type="ECO:0000313" key="25">
    <source>
        <dbReference type="EMBL" id="TYT75747.1"/>
    </source>
</evidence>
<keyword evidence="26" id="KW-1185">Reference proteome</keyword>
<dbReference type="EC" id="2.7.7.41" evidence="6"/>
<dbReference type="AlphaFoldDB" id="A0A5Q4VHI7"/>
<evidence type="ECO:0000256" key="23">
    <source>
        <dbReference type="ARBA" id="ARBA00033406"/>
    </source>
</evidence>
<dbReference type="Proteomes" id="UP000321899">
    <property type="component" value="Unassembled WGS sequence"/>
</dbReference>
<keyword evidence="14" id="KW-0443">Lipid metabolism</keyword>
<keyword evidence="10" id="KW-0808">Transferase</keyword>
<comment type="pathway">
    <text evidence="4">Lipid metabolism.</text>
</comment>
<evidence type="ECO:0000256" key="22">
    <source>
        <dbReference type="ARBA" id="ARBA00032743"/>
    </source>
</evidence>
<dbReference type="PANTHER" id="PTHR46382:SF1">
    <property type="entry name" value="PHOSPHATIDATE CYTIDYLYLTRANSFERASE"/>
    <property type="match status" value="1"/>
</dbReference>
<keyword evidence="8" id="KW-1003">Cell membrane</keyword>
<evidence type="ECO:0000256" key="14">
    <source>
        <dbReference type="ARBA" id="ARBA00023098"/>
    </source>
</evidence>
<evidence type="ECO:0000256" key="10">
    <source>
        <dbReference type="ARBA" id="ARBA00022679"/>
    </source>
</evidence>
<evidence type="ECO:0000256" key="13">
    <source>
        <dbReference type="ARBA" id="ARBA00022989"/>
    </source>
</evidence>
<keyword evidence="12" id="KW-0548">Nucleotidyltransferase</keyword>
<dbReference type="GO" id="GO:0005886">
    <property type="term" value="C:plasma membrane"/>
    <property type="evidence" value="ECO:0007669"/>
    <property type="project" value="UniProtKB-SubCell"/>
</dbReference>
<evidence type="ECO:0000256" key="21">
    <source>
        <dbReference type="ARBA" id="ARBA00032396"/>
    </source>
</evidence>
<evidence type="ECO:0000256" key="6">
    <source>
        <dbReference type="ARBA" id="ARBA00012487"/>
    </source>
</evidence>
<evidence type="ECO:0000256" key="20">
    <source>
        <dbReference type="ARBA" id="ARBA00032253"/>
    </source>
</evidence>
<feature type="transmembrane region" description="Helical" evidence="24">
    <location>
        <begin position="233"/>
        <end position="253"/>
    </location>
</feature>
<evidence type="ECO:0000313" key="26">
    <source>
        <dbReference type="Proteomes" id="UP000321899"/>
    </source>
</evidence>
<evidence type="ECO:0000256" key="11">
    <source>
        <dbReference type="ARBA" id="ARBA00022692"/>
    </source>
</evidence>
<evidence type="ECO:0000256" key="7">
    <source>
        <dbReference type="ARBA" id="ARBA00019373"/>
    </source>
</evidence>
<proteinExistence type="inferred from homology"/>
<evidence type="ECO:0000256" key="9">
    <source>
        <dbReference type="ARBA" id="ARBA00022516"/>
    </source>
</evidence>
<comment type="subcellular location">
    <subcellularLocation>
        <location evidence="2">Cell membrane</location>
        <topology evidence="2">Multi-pass membrane protein</topology>
    </subcellularLocation>
</comment>
<feature type="transmembrane region" description="Helical" evidence="24">
    <location>
        <begin position="208"/>
        <end position="227"/>
    </location>
</feature>
<dbReference type="OrthoDB" id="9799199at2"/>
<keyword evidence="17" id="KW-1208">Phospholipid metabolism</keyword>
<feature type="transmembrane region" description="Helical" evidence="24">
    <location>
        <begin position="280"/>
        <end position="297"/>
    </location>
</feature>
<evidence type="ECO:0000256" key="24">
    <source>
        <dbReference type="SAM" id="Phobius"/>
    </source>
</evidence>
<evidence type="ECO:0000256" key="17">
    <source>
        <dbReference type="ARBA" id="ARBA00023264"/>
    </source>
</evidence>
<dbReference type="EMBL" id="VDMB01000002">
    <property type="protein sequence ID" value="TYT75747.1"/>
    <property type="molecule type" value="Genomic_DNA"/>
</dbReference>
<dbReference type="GO" id="GO:0004605">
    <property type="term" value="F:phosphatidate cytidylyltransferase activity"/>
    <property type="evidence" value="ECO:0007669"/>
    <property type="project" value="UniProtKB-EC"/>
</dbReference>
<evidence type="ECO:0000256" key="1">
    <source>
        <dbReference type="ARBA" id="ARBA00001698"/>
    </source>
</evidence>
<feature type="transmembrane region" description="Helical" evidence="24">
    <location>
        <begin position="166"/>
        <end position="187"/>
    </location>
</feature>
<reference evidence="25 26" key="1">
    <citation type="submission" date="2019-06" db="EMBL/GenBank/DDBJ databases">
        <title>Desulfobotulus mexicanus sp. nov., a novel sulfate-reducing bacterium isolated from the sediment of an alkaline crater lake in Mexico.</title>
        <authorList>
            <person name="Hirschler-Rea A."/>
        </authorList>
    </citation>
    <scope>NUCLEOTIDE SEQUENCE [LARGE SCALE GENOMIC DNA]</scope>
    <source>
        <strain evidence="25 26">PAR22N</strain>
    </source>
</reference>
<evidence type="ECO:0000256" key="2">
    <source>
        <dbReference type="ARBA" id="ARBA00004651"/>
    </source>
</evidence>
<accession>A0A5Q4VHI7</accession>
<feature type="transmembrane region" description="Helical" evidence="24">
    <location>
        <begin position="40"/>
        <end position="68"/>
    </location>
</feature>
<evidence type="ECO:0000256" key="8">
    <source>
        <dbReference type="ARBA" id="ARBA00022475"/>
    </source>
</evidence>
<keyword evidence="13 24" id="KW-1133">Transmembrane helix</keyword>
<keyword evidence="11 24" id="KW-0812">Transmembrane</keyword>
<comment type="pathway">
    <text evidence="3">Phospholipid metabolism; CDP-diacylglycerol biosynthesis; CDP-diacylglycerol from sn-glycerol 3-phosphate: step 3/3.</text>
</comment>
<sequence>MPMAACGIFLIGKILFFHQKPDDPVETETDMHGTRWLTAILALPLLVWLIAAGGPFLFFLMILAVSLIAQSEYHHIMDARSALSPESELRWVARLGLSFPVLFSFWGLGGLFAGLCLAFFLLTAFCMLRFGPRPGLLSAIPVEMQGFLWIAFPLACLGVLRMTDHGIAWVFFTLLLVASGDTGAYYAGRFFGKRKLAPAISPAKTLEGFLGGVILTLVMAFLFKIFFLPSFSMIPVLLTALVTAFVAPLGDLFESMQKRLSNVKDSGTLLPGHGGMLDRIDALLFAVPVVMMMRIWVC</sequence>
<evidence type="ECO:0000256" key="3">
    <source>
        <dbReference type="ARBA" id="ARBA00005119"/>
    </source>
</evidence>
<keyword evidence="16" id="KW-0594">Phospholipid biosynthesis</keyword>
<gene>
    <name evidence="25" type="ORF">FIM25_02245</name>
</gene>
<evidence type="ECO:0000256" key="5">
    <source>
        <dbReference type="ARBA" id="ARBA00010185"/>
    </source>
</evidence>
<dbReference type="GO" id="GO:0016024">
    <property type="term" value="P:CDP-diacylglycerol biosynthetic process"/>
    <property type="evidence" value="ECO:0007669"/>
    <property type="project" value="TreeGrafter"/>
</dbReference>
<evidence type="ECO:0000256" key="12">
    <source>
        <dbReference type="ARBA" id="ARBA00022695"/>
    </source>
</evidence>
<dbReference type="PANTHER" id="PTHR46382">
    <property type="entry name" value="PHOSPHATIDATE CYTIDYLYLTRANSFERASE"/>
    <property type="match status" value="1"/>
</dbReference>
<name>A0A5Q4VHI7_9BACT</name>
<evidence type="ECO:0000256" key="16">
    <source>
        <dbReference type="ARBA" id="ARBA00023209"/>
    </source>
</evidence>
<comment type="catalytic activity">
    <reaction evidence="1">
        <text>a 1,2-diacyl-sn-glycero-3-phosphate + CTP + H(+) = a CDP-1,2-diacyl-sn-glycerol + diphosphate</text>
        <dbReference type="Rhea" id="RHEA:16229"/>
        <dbReference type="ChEBI" id="CHEBI:15378"/>
        <dbReference type="ChEBI" id="CHEBI:33019"/>
        <dbReference type="ChEBI" id="CHEBI:37563"/>
        <dbReference type="ChEBI" id="CHEBI:58332"/>
        <dbReference type="ChEBI" id="CHEBI:58608"/>
        <dbReference type="EC" id="2.7.7.41"/>
    </reaction>
</comment>